<evidence type="ECO:0008006" key="3">
    <source>
        <dbReference type="Google" id="ProtNLM"/>
    </source>
</evidence>
<proteinExistence type="predicted"/>
<name>A0A380GQ84_9STAP</name>
<dbReference type="EMBL" id="UHDS01000001">
    <property type="protein sequence ID" value="SUM55388.1"/>
    <property type="molecule type" value="Genomic_DNA"/>
</dbReference>
<dbReference type="Gene3D" id="3.90.175.10">
    <property type="entry name" value="Diphtheria Toxin, domain 1"/>
    <property type="match status" value="1"/>
</dbReference>
<accession>A0A380GQ84</accession>
<dbReference type="SUPFAM" id="SSF56399">
    <property type="entry name" value="ADP-ribosylation"/>
    <property type="match status" value="1"/>
</dbReference>
<dbReference type="AlphaFoldDB" id="A0A380GQ84"/>
<sequence>MNIEILGYHGTTQNSALNIIENNNFKKSTKKNEWLGHGVYFYELYEKAEWWGSRNEKPAIIKSNILVPEKYYINLDKPSEEDKLAEFIKFVERSGKKFIVSGDKIEKRCKLMNLYMKYGDFKVISATFPSTNKNYKNHLDSIGYVRTEKQICVHDTECIVYNELEVMS</sequence>
<evidence type="ECO:0000313" key="2">
    <source>
        <dbReference type="Proteomes" id="UP000254412"/>
    </source>
</evidence>
<reference evidence="1 2" key="1">
    <citation type="submission" date="2018-06" db="EMBL/GenBank/DDBJ databases">
        <authorList>
            <consortium name="Pathogen Informatics"/>
            <person name="Doyle S."/>
        </authorList>
    </citation>
    <scope>NUCLEOTIDE SEQUENCE [LARGE SCALE GENOMIC DNA]</scope>
    <source>
        <strain evidence="1 2">NCTC13834</strain>
    </source>
</reference>
<dbReference type="Proteomes" id="UP000254412">
    <property type="component" value="Unassembled WGS sequence"/>
</dbReference>
<evidence type="ECO:0000313" key="1">
    <source>
        <dbReference type="EMBL" id="SUM55388.1"/>
    </source>
</evidence>
<organism evidence="1 2">
    <name type="scientific">Staphylococcus nepalensis</name>
    <dbReference type="NCBI Taxonomy" id="214473"/>
    <lineage>
        <taxon>Bacteria</taxon>
        <taxon>Bacillati</taxon>
        <taxon>Bacillota</taxon>
        <taxon>Bacilli</taxon>
        <taxon>Bacillales</taxon>
        <taxon>Staphylococcaceae</taxon>
        <taxon>Staphylococcus</taxon>
    </lineage>
</organism>
<dbReference type="RefSeq" id="WP_170006807.1">
    <property type="nucleotide sequence ID" value="NZ_BMCF01000004.1"/>
</dbReference>
<protein>
    <recommendedName>
        <fullName evidence="3">DUF3990 domain-containing protein</fullName>
    </recommendedName>
</protein>
<gene>
    <name evidence="1" type="ORF">NCTC13834_01752</name>
</gene>